<feature type="signal peptide" evidence="1">
    <location>
        <begin position="1"/>
        <end position="26"/>
    </location>
</feature>
<name>A0A9Q0M4M5_BLOTA</name>
<dbReference type="AlphaFoldDB" id="A0A9Q0M4M5"/>
<sequence length="148" mass="17151">MANIKLSIPILTTFLLFLLSFQMIPADPVFDMRFINLGTNLSCTETFTKVYKICVKPLPKDEDKALFEKDHDKRKCERFFRLNNCIQERFPPLIHREECQTANATQLLEFCKKFKKDYESMNCDNSSFGIEAKFSLIVAIILVGQLAI</sequence>
<feature type="chain" id="PRO_5040504751" description="Transmembrane protein" evidence="1">
    <location>
        <begin position="27"/>
        <end position="148"/>
    </location>
</feature>
<evidence type="ECO:0000256" key="1">
    <source>
        <dbReference type="SAM" id="SignalP"/>
    </source>
</evidence>
<organism evidence="2 3">
    <name type="scientific">Blomia tropicalis</name>
    <name type="common">Mite</name>
    <dbReference type="NCBI Taxonomy" id="40697"/>
    <lineage>
        <taxon>Eukaryota</taxon>
        <taxon>Metazoa</taxon>
        <taxon>Ecdysozoa</taxon>
        <taxon>Arthropoda</taxon>
        <taxon>Chelicerata</taxon>
        <taxon>Arachnida</taxon>
        <taxon>Acari</taxon>
        <taxon>Acariformes</taxon>
        <taxon>Sarcoptiformes</taxon>
        <taxon>Astigmata</taxon>
        <taxon>Glycyphagoidea</taxon>
        <taxon>Echimyopodidae</taxon>
        <taxon>Blomia</taxon>
    </lineage>
</organism>
<evidence type="ECO:0000313" key="2">
    <source>
        <dbReference type="EMBL" id="KAJ6219045.1"/>
    </source>
</evidence>
<protein>
    <recommendedName>
        <fullName evidence="4">Transmembrane protein</fullName>
    </recommendedName>
</protein>
<evidence type="ECO:0008006" key="4">
    <source>
        <dbReference type="Google" id="ProtNLM"/>
    </source>
</evidence>
<keyword evidence="1" id="KW-0732">Signal</keyword>
<accession>A0A9Q0M4M5</accession>
<dbReference type="Proteomes" id="UP001142055">
    <property type="component" value="Chromosome 2"/>
</dbReference>
<gene>
    <name evidence="2" type="ORF">RDWZM_004857</name>
</gene>
<proteinExistence type="predicted"/>
<evidence type="ECO:0000313" key="3">
    <source>
        <dbReference type="Proteomes" id="UP001142055"/>
    </source>
</evidence>
<keyword evidence="3" id="KW-1185">Reference proteome</keyword>
<comment type="caution">
    <text evidence="2">The sequence shown here is derived from an EMBL/GenBank/DDBJ whole genome shotgun (WGS) entry which is preliminary data.</text>
</comment>
<dbReference type="EMBL" id="JAPWDV010000002">
    <property type="protein sequence ID" value="KAJ6219045.1"/>
    <property type="molecule type" value="Genomic_DNA"/>
</dbReference>
<reference evidence="2" key="1">
    <citation type="submission" date="2022-12" db="EMBL/GenBank/DDBJ databases">
        <title>Genome assemblies of Blomia tropicalis.</title>
        <authorList>
            <person name="Cui Y."/>
        </authorList>
    </citation>
    <scope>NUCLEOTIDE SEQUENCE</scope>
    <source>
        <tissue evidence="2">Adult mites</tissue>
    </source>
</reference>